<evidence type="ECO:0000313" key="1">
    <source>
        <dbReference type="EMBL" id="GBL76730.1"/>
    </source>
</evidence>
<gene>
    <name evidence="1" type="ORF">AVEN_53411_1</name>
</gene>
<dbReference type="Proteomes" id="UP000499080">
    <property type="component" value="Unassembled WGS sequence"/>
</dbReference>
<dbReference type="EMBL" id="BGPR01000010">
    <property type="protein sequence ID" value="GBL76730.1"/>
    <property type="molecule type" value="Genomic_DNA"/>
</dbReference>
<evidence type="ECO:0000313" key="2">
    <source>
        <dbReference type="Proteomes" id="UP000499080"/>
    </source>
</evidence>
<accession>A0A4Y2AAL1</accession>
<proteinExistence type="predicted"/>
<name>A0A4Y2AAL1_ARAVE</name>
<reference evidence="1 2" key="1">
    <citation type="journal article" date="2019" name="Sci. Rep.">
        <title>Orb-weaving spider Araneus ventricosus genome elucidates the spidroin gene catalogue.</title>
        <authorList>
            <person name="Kono N."/>
            <person name="Nakamura H."/>
            <person name="Ohtoshi R."/>
            <person name="Moran D.A.P."/>
            <person name="Shinohara A."/>
            <person name="Yoshida Y."/>
            <person name="Fujiwara M."/>
            <person name="Mori M."/>
            <person name="Tomita M."/>
            <person name="Arakawa K."/>
        </authorList>
    </citation>
    <scope>NUCLEOTIDE SEQUENCE [LARGE SCALE GENOMIC DNA]</scope>
</reference>
<protein>
    <submittedName>
        <fullName evidence="1">Uncharacterized protein</fullName>
    </submittedName>
</protein>
<organism evidence="1 2">
    <name type="scientific">Araneus ventricosus</name>
    <name type="common">Orbweaver spider</name>
    <name type="synonym">Epeira ventricosa</name>
    <dbReference type="NCBI Taxonomy" id="182803"/>
    <lineage>
        <taxon>Eukaryota</taxon>
        <taxon>Metazoa</taxon>
        <taxon>Ecdysozoa</taxon>
        <taxon>Arthropoda</taxon>
        <taxon>Chelicerata</taxon>
        <taxon>Arachnida</taxon>
        <taxon>Araneae</taxon>
        <taxon>Araneomorphae</taxon>
        <taxon>Entelegynae</taxon>
        <taxon>Araneoidea</taxon>
        <taxon>Araneidae</taxon>
        <taxon>Araneus</taxon>
    </lineage>
</organism>
<dbReference type="AlphaFoldDB" id="A0A4Y2AAL1"/>
<sequence length="140" mass="15677">MRSCRICKRVITSLEMYRNNAAVLATSPMTGCIFFGRNWCIVHLLYSISLKASSRRSRYTFPRHLPEISLSQPVLSGEALPGRWANILHWQHIDCELPAPSSPQGCYYGIRGKAAPLARSWGLLAIGRSNSALHSKHRKG</sequence>
<keyword evidence="2" id="KW-1185">Reference proteome</keyword>
<comment type="caution">
    <text evidence="1">The sequence shown here is derived from an EMBL/GenBank/DDBJ whole genome shotgun (WGS) entry which is preliminary data.</text>
</comment>